<dbReference type="GO" id="GO:0003677">
    <property type="term" value="F:DNA binding"/>
    <property type="evidence" value="ECO:0007669"/>
    <property type="project" value="TreeGrafter"/>
</dbReference>
<accession>A0A9X4KZM3</accession>
<evidence type="ECO:0000256" key="4">
    <source>
        <dbReference type="RuleBase" id="RU004182"/>
    </source>
</evidence>
<dbReference type="PRINTS" id="PR00147">
    <property type="entry name" value="DNAPHOTLYASE"/>
</dbReference>
<feature type="binding site" evidence="3">
    <location>
        <position position="221"/>
    </location>
    <ligand>
        <name>FAD</name>
        <dbReference type="ChEBI" id="CHEBI:57692"/>
    </ligand>
</feature>
<dbReference type="Gene3D" id="1.10.579.10">
    <property type="entry name" value="DNA Cyclobutane Dipyrimidine Photolyase, subunit A, domain 3"/>
    <property type="match status" value="1"/>
</dbReference>
<keyword evidence="4" id="KW-0157">Chromophore</keyword>
<dbReference type="EMBL" id="JAPDIA010000008">
    <property type="protein sequence ID" value="MDG0813768.1"/>
    <property type="molecule type" value="Genomic_DNA"/>
</dbReference>
<dbReference type="InterPro" id="IPR002081">
    <property type="entry name" value="Cryptochrome/DNA_photolyase_1"/>
</dbReference>
<dbReference type="EC" id="4.1.99.3" evidence="6"/>
<dbReference type="InterPro" id="IPR005101">
    <property type="entry name" value="Cryptochr/Photolyase_FAD-bd"/>
</dbReference>
<dbReference type="PROSITE" id="PS51645">
    <property type="entry name" value="PHR_CRY_ALPHA_BETA"/>
    <property type="match status" value="1"/>
</dbReference>
<dbReference type="GO" id="GO:0003904">
    <property type="term" value="F:deoxyribodipyrimidine photo-lyase activity"/>
    <property type="evidence" value="ECO:0007669"/>
    <property type="project" value="UniProtKB-EC"/>
</dbReference>
<dbReference type="InterPro" id="IPR036155">
    <property type="entry name" value="Crypto/Photolyase_N_sf"/>
</dbReference>
<keyword evidence="7" id="KW-1185">Reference proteome</keyword>
<evidence type="ECO:0000313" key="7">
    <source>
        <dbReference type="Proteomes" id="UP001153404"/>
    </source>
</evidence>
<dbReference type="Gene3D" id="1.25.40.80">
    <property type="match status" value="1"/>
</dbReference>
<gene>
    <name evidence="6" type="ORF">OMP40_34150</name>
</gene>
<feature type="binding site" evidence="3">
    <location>
        <begin position="317"/>
        <end position="319"/>
    </location>
    <ligand>
        <name>FAD</name>
        <dbReference type="ChEBI" id="CHEBI:57692"/>
    </ligand>
</feature>
<evidence type="ECO:0000313" key="6">
    <source>
        <dbReference type="EMBL" id="MDG0813768.1"/>
    </source>
</evidence>
<dbReference type="InterPro" id="IPR014729">
    <property type="entry name" value="Rossmann-like_a/b/a_fold"/>
</dbReference>
<comment type="cofactor">
    <cofactor evidence="3">
        <name>FAD</name>
        <dbReference type="ChEBI" id="CHEBI:57692"/>
    </cofactor>
    <text evidence="3">Binds 1 FAD per subunit.</text>
</comment>
<dbReference type="InterPro" id="IPR006050">
    <property type="entry name" value="DNA_photolyase_N"/>
</dbReference>
<dbReference type="Pfam" id="PF00875">
    <property type="entry name" value="DNA_photolyase"/>
    <property type="match status" value="1"/>
</dbReference>
<organism evidence="6 7">
    <name type="scientific">Cohnella rhizosphaerae</name>
    <dbReference type="NCBI Taxonomy" id="1457232"/>
    <lineage>
        <taxon>Bacteria</taxon>
        <taxon>Bacillati</taxon>
        <taxon>Bacillota</taxon>
        <taxon>Bacilli</taxon>
        <taxon>Bacillales</taxon>
        <taxon>Paenibacillaceae</taxon>
        <taxon>Cohnella</taxon>
    </lineage>
</organism>
<reference evidence="6" key="1">
    <citation type="submission" date="2022-10" db="EMBL/GenBank/DDBJ databases">
        <title>Comparative genomic analysis of Cohnella hashimotonis sp. nov., isolated from the International Space Station.</title>
        <authorList>
            <person name="Simpson A."/>
            <person name="Venkateswaran K."/>
        </authorList>
    </citation>
    <scope>NUCLEOTIDE SEQUENCE</scope>
    <source>
        <strain evidence="6">DSM 28161</strain>
    </source>
</reference>
<evidence type="ECO:0000256" key="3">
    <source>
        <dbReference type="PIRSR" id="PIRSR602081-1"/>
    </source>
</evidence>
<feature type="binding site" evidence="3">
    <location>
        <begin position="224"/>
        <end position="231"/>
    </location>
    <ligand>
        <name>FAD</name>
        <dbReference type="ChEBI" id="CHEBI:57692"/>
    </ligand>
</feature>
<comment type="similarity">
    <text evidence="4">Belongs to the DNA photolyase family.</text>
</comment>
<protein>
    <submittedName>
        <fullName evidence="6">Deoxyribodipyrimidine photo-lyase</fullName>
        <ecNumber evidence="6">4.1.99.3</ecNumber>
    </submittedName>
</protein>
<evidence type="ECO:0000256" key="2">
    <source>
        <dbReference type="ARBA" id="ARBA00022827"/>
    </source>
</evidence>
<feature type="domain" description="Photolyase/cryptochrome alpha/beta" evidence="5">
    <location>
        <begin position="1"/>
        <end position="86"/>
    </location>
</feature>
<dbReference type="SUPFAM" id="SSF52425">
    <property type="entry name" value="Cryptochrome/photolyase, N-terminal domain"/>
    <property type="match status" value="1"/>
</dbReference>
<evidence type="ECO:0000256" key="1">
    <source>
        <dbReference type="ARBA" id="ARBA00022630"/>
    </source>
</evidence>
<proteinExistence type="inferred from homology"/>
<evidence type="ECO:0000259" key="5">
    <source>
        <dbReference type="PROSITE" id="PS51645"/>
    </source>
</evidence>
<dbReference type="AlphaFoldDB" id="A0A9X4KZM3"/>
<dbReference type="SUPFAM" id="SSF48173">
    <property type="entry name" value="Cryptochrome/photolyase FAD-binding domain"/>
    <property type="match status" value="1"/>
</dbReference>
<feature type="binding site" evidence="3">
    <location>
        <position position="177"/>
    </location>
    <ligand>
        <name>FAD</name>
        <dbReference type="ChEBI" id="CHEBI:57692"/>
    </ligand>
</feature>
<dbReference type="Pfam" id="PF03441">
    <property type="entry name" value="FAD_binding_7"/>
    <property type="match status" value="1"/>
</dbReference>
<comment type="caution">
    <text evidence="6">The sequence shown here is derived from an EMBL/GenBank/DDBJ whole genome shotgun (WGS) entry which is preliminary data.</text>
</comment>
<dbReference type="InterPro" id="IPR036134">
    <property type="entry name" value="Crypto/Photolyase_FAD-like_sf"/>
</dbReference>
<dbReference type="Proteomes" id="UP001153404">
    <property type="component" value="Unassembled WGS sequence"/>
</dbReference>
<keyword evidence="1 3" id="KW-0285">Flavoprotein</keyword>
<keyword evidence="6" id="KW-0456">Lyase</keyword>
<sequence length="369" mass="41922">MEHSGAGFLRAAGRLARAYEAAGSRLNVFYGEPASLLGRLLDAQPDIREVVVHEDYTPYAIKRDRELKEAALARGAAFTALPDLSLAPLRDFHEWTGRQAPYKVFTPFYRQWRAFLAQRHTTVYASAVSDLVTVDAADLPDCALPGTLKAAMDDQAGQAFDPERRLRGFLQDALARYTEARDAYGQDGTSRLSASLNRGEITARRLYAAAGELAPHLAESWLRQLAWRDFYLYQSRMDKDYYHYEKKFDLSGLDDRHFAAWRDGKTGIPVIDAAMTQLNETGWMPNRLRMIAAMFLTKNLRCPFIYGERYFRLKLSDYDNALNRGGLAVGLVARLRCRAVFSHHEPRDPVQKVRSGRRLFARLASPRYD</sequence>
<dbReference type="Gene3D" id="3.40.50.620">
    <property type="entry name" value="HUPs"/>
    <property type="match status" value="1"/>
</dbReference>
<keyword evidence="2 3" id="KW-0274">FAD</keyword>
<name>A0A9X4KZM3_9BACL</name>
<dbReference type="GO" id="GO:0071949">
    <property type="term" value="F:FAD binding"/>
    <property type="evidence" value="ECO:0007669"/>
    <property type="project" value="TreeGrafter"/>
</dbReference>
<dbReference type="PANTHER" id="PTHR11455">
    <property type="entry name" value="CRYPTOCHROME"/>
    <property type="match status" value="1"/>
</dbReference>
<dbReference type="PANTHER" id="PTHR11455:SF9">
    <property type="entry name" value="CRYPTOCHROME CIRCADIAN CLOCK 5 ISOFORM X1"/>
    <property type="match status" value="1"/>
</dbReference>
<feature type="binding site" evidence="3">
    <location>
        <begin position="189"/>
        <end position="193"/>
    </location>
    <ligand>
        <name>FAD</name>
        <dbReference type="ChEBI" id="CHEBI:57692"/>
    </ligand>
</feature>